<keyword evidence="3" id="KW-0479">Metal-binding</keyword>
<dbReference type="InterPro" id="IPR006158">
    <property type="entry name" value="Cobalamin-bd"/>
</dbReference>
<reference evidence="7" key="1">
    <citation type="submission" date="2020-08" db="EMBL/GenBank/DDBJ databases">
        <title>Genome public.</title>
        <authorList>
            <person name="Liu C."/>
            <person name="Sun Q."/>
        </authorList>
    </citation>
    <scope>NUCLEOTIDE SEQUENCE</scope>
    <source>
        <strain evidence="7">NSJ-52</strain>
    </source>
</reference>
<dbReference type="PANTHER" id="PTHR48101:SF1">
    <property type="entry name" value="METHYLMALONYL-COA MUTASE, LARGE SUBUNIT"/>
    <property type="match status" value="1"/>
</dbReference>
<evidence type="ECO:0000313" key="7">
    <source>
        <dbReference type="EMBL" id="MBC5738374.1"/>
    </source>
</evidence>
<keyword evidence="5" id="KW-0170">Cobalt</keyword>
<evidence type="ECO:0000259" key="6">
    <source>
        <dbReference type="PROSITE" id="PS51332"/>
    </source>
</evidence>
<accession>A0A8J6JNR7</accession>
<dbReference type="GO" id="GO:0046872">
    <property type="term" value="F:metal ion binding"/>
    <property type="evidence" value="ECO:0007669"/>
    <property type="project" value="UniProtKB-KW"/>
</dbReference>
<keyword evidence="2" id="KW-0846">Cobalamin</keyword>
<dbReference type="Pfam" id="PF02310">
    <property type="entry name" value="B12-binding"/>
    <property type="match status" value="1"/>
</dbReference>
<comment type="cofactor">
    <cofactor evidence="1">
        <name>adenosylcob(III)alamin</name>
        <dbReference type="ChEBI" id="CHEBI:18408"/>
    </cofactor>
</comment>
<evidence type="ECO:0000256" key="4">
    <source>
        <dbReference type="ARBA" id="ARBA00023235"/>
    </source>
</evidence>
<dbReference type="SUPFAM" id="SSF52242">
    <property type="entry name" value="Cobalamin (vitamin B12)-binding domain"/>
    <property type="match status" value="1"/>
</dbReference>
<dbReference type="Proteomes" id="UP000607645">
    <property type="component" value="Unassembled WGS sequence"/>
</dbReference>
<dbReference type="GO" id="GO:0016853">
    <property type="term" value="F:isomerase activity"/>
    <property type="evidence" value="ECO:0007669"/>
    <property type="project" value="UniProtKB-KW"/>
</dbReference>
<gene>
    <name evidence="7" type="ORF">H8S62_15290</name>
</gene>
<keyword evidence="4" id="KW-0413">Isomerase</keyword>
<evidence type="ECO:0000256" key="1">
    <source>
        <dbReference type="ARBA" id="ARBA00001922"/>
    </source>
</evidence>
<dbReference type="EMBL" id="JACOPQ010000015">
    <property type="protein sequence ID" value="MBC5738374.1"/>
    <property type="molecule type" value="Genomic_DNA"/>
</dbReference>
<protein>
    <submittedName>
        <fullName evidence="7">Cobalamin B12-binding domain-containing protein</fullName>
    </submittedName>
</protein>
<comment type="caution">
    <text evidence="7">The sequence shown here is derived from an EMBL/GenBank/DDBJ whole genome shotgun (WGS) entry which is preliminary data.</text>
</comment>
<dbReference type="NCBIfam" id="TIGR00640">
    <property type="entry name" value="acid_CoA_mut_C"/>
    <property type="match status" value="1"/>
</dbReference>
<dbReference type="PROSITE" id="PS51332">
    <property type="entry name" value="B12_BINDING"/>
    <property type="match status" value="1"/>
</dbReference>
<name>A0A8J6JNR7_9FIRM</name>
<keyword evidence="8" id="KW-1185">Reference proteome</keyword>
<proteinExistence type="predicted"/>
<evidence type="ECO:0000256" key="3">
    <source>
        <dbReference type="ARBA" id="ARBA00022723"/>
    </source>
</evidence>
<dbReference type="GO" id="GO:0031419">
    <property type="term" value="F:cobalamin binding"/>
    <property type="evidence" value="ECO:0007669"/>
    <property type="project" value="UniProtKB-KW"/>
</dbReference>
<dbReference type="Gene3D" id="3.40.50.280">
    <property type="entry name" value="Cobalamin-binding domain"/>
    <property type="match status" value="1"/>
</dbReference>
<dbReference type="AlphaFoldDB" id="A0A8J6JNR7"/>
<dbReference type="InterPro" id="IPR006159">
    <property type="entry name" value="Acid_CoA_mut_C"/>
</dbReference>
<dbReference type="InterPro" id="IPR036724">
    <property type="entry name" value="Cobalamin-bd_sf"/>
</dbReference>
<organism evidence="7 8">
    <name type="scientific">Lawsonibacter faecis</name>
    <dbReference type="NCBI Taxonomy" id="2763052"/>
    <lineage>
        <taxon>Bacteria</taxon>
        <taxon>Bacillati</taxon>
        <taxon>Bacillota</taxon>
        <taxon>Clostridia</taxon>
        <taxon>Eubacteriales</taxon>
        <taxon>Oscillospiraceae</taxon>
        <taxon>Lawsonibacter</taxon>
    </lineage>
</organism>
<dbReference type="PANTHER" id="PTHR48101">
    <property type="entry name" value="METHYLMALONYL-COA MUTASE, MITOCHONDRIAL-RELATED"/>
    <property type="match status" value="1"/>
</dbReference>
<evidence type="ECO:0000256" key="2">
    <source>
        <dbReference type="ARBA" id="ARBA00022628"/>
    </source>
</evidence>
<evidence type="ECO:0000256" key="5">
    <source>
        <dbReference type="ARBA" id="ARBA00023285"/>
    </source>
</evidence>
<dbReference type="RefSeq" id="WP_155150219.1">
    <property type="nucleotide sequence ID" value="NZ_JACOPQ010000015.1"/>
</dbReference>
<evidence type="ECO:0000313" key="8">
    <source>
        <dbReference type="Proteomes" id="UP000607645"/>
    </source>
</evidence>
<feature type="domain" description="B12-binding" evidence="6">
    <location>
        <begin position="477"/>
        <end position="617"/>
    </location>
</feature>
<sequence length="620" mass="68366">MRDPQEKTKQIIKEDIETIRAYADCFGVEMPDLDENGEVVGLPAPYPREVAGVVRSGYRIYELGQKALETGVPCLNPILGRNSAEETWKESCDIYKYADKYDDTIFQFVHSEATRHIDPLKGRELIEQSRGKGGITPKGEREFIQMGGGSKHPVRINATGDTAHINILNALIAGFDGTDIGPVIHVHFGGRGIHDFRTKVVNGYKAIQICAENKIFAQLDTHKHINNIGGTDGMAIAMCLLSEGLAVHGELPWELSGIQMNVGGNNLYRDLAIMRAFRHNMLSKSLIVVPETFQSPPGNLIAEQAHFARMAISAKLGGANFYRPKAAESVGIPTGDSMGQAVWASEDVFRRTYNPGIESPKIDEYEHMMMDEAFAVLEAVLHLPAHSLKPGCLTEEFWRQWTDLELIDLIVEGGKSGMMDTPRAGGWDLKRYVKTNRDPDGITRYVEGYTPLGVDASRCPITREHVTVHIEKPPTRKEKIVLATVGADAHVNGVNVVREAFQDAGYDVVFLRGMNLPETVAEVAAEVKADAVGVSNLLGLGVTLFPRVEKRLKELGLRDKMVVWAGGRIAEKEEEHAMYEKKMAEEGLGFMGVDAFFGPDSTPEECVEKIGKLIEEKAGK</sequence>